<feature type="non-terminal residue" evidence="2">
    <location>
        <position position="102"/>
    </location>
</feature>
<evidence type="ECO:0000256" key="1">
    <source>
        <dbReference type="SAM" id="MobiDB-lite"/>
    </source>
</evidence>
<keyword evidence="3" id="KW-1185">Reference proteome</keyword>
<dbReference type="EMBL" id="VWYE01009235">
    <property type="protein sequence ID" value="NXQ27663.1"/>
    <property type="molecule type" value="Genomic_DNA"/>
</dbReference>
<comment type="caution">
    <text evidence="2">The sequence shown here is derived from an EMBL/GenBank/DDBJ whole genome shotgun (WGS) entry which is preliminary data.</text>
</comment>
<accession>A0A7L2BSR6</accession>
<dbReference type="Proteomes" id="UP000571582">
    <property type="component" value="Unassembled WGS sequence"/>
</dbReference>
<feature type="non-terminal residue" evidence="2">
    <location>
        <position position="1"/>
    </location>
</feature>
<name>A0A7L2BSR6_9PASS</name>
<feature type="compositionally biased region" description="Polar residues" evidence="1">
    <location>
        <begin position="79"/>
        <end position="102"/>
    </location>
</feature>
<sequence length="102" mass="10532">QDAVSWLCPCPPGSLYGPLCQLLALTLGDRDPVGTAGLLAESLSVTCRHQLLALVHAQTRKKRKAAAAGGGGGGGDISEQLQGLSLQEGDPQNSQNSQNPRD</sequence>
<proteinExistence type="predicted"/>
<evidence type="ECO:0000313" key="3">
    <source>
        <dbReference type="Proteomes" id="UP000571582"/>
    </source>
</evidence>
<reference evidence="2 3" key="1">
    <citation type="submission" date="2019-09" db="EMBL/GenBank/DDBJ databases">
        <title>Bird 10,000 Genomes (B10K) Project - Family phase.</title>
        <authorList>
            <person name="Zhang G."/>
        </authorList>
    </citation>
    <scope>NUCLEOTIDE SEQUENCE [LARGE SCALE GENOMIC DNA]</scope>
    <source>
        <strain evidence="2">B10K-DU-001-15</strain>
        <tissue evidence="2">Muscle</tissue>
    </source>
</reference>
<protein>
    <submittedName>
        <fullName evidence="2">ESPL1 protein</fullName>
    </submittedName>
</protein>
<organism evidence="2 3">
    <name type="scientific">Alaudala cheleensis</name>
    <name type="common">Asian short-toed lark</name>
    <dbReference type="NCBI Taxonomy" id="670337"/>
    <lineage>
        <taxon>Eukaryota</taxon>
        <taxon>Metazoa</taxon>
        <taxon>Chordata</taxon>
        <taxon>Craniata</taxon>
        <taxon>Vertebrata</taxon>
        <taxon>Euteleostomi</taxon>
        <taxon>Archelosauria</taxon>
        <taxon>Archosauria</taxon>
        <taxon>Dinosauria</taxon>
        <taxon>Saurischia</taxon>
        <taxon>Theropoda</taxon>
        <taxon>Coelurosauria</taxon>
        <taxon>Aves</taxon>
        <taxon>Neognathae</taxon>
        <taxon>Neoaves</taxon>
        <taxon>Telluraves</taxon>
        <taxon>Australaves</taxon>
        <taxon>Passeriformes</taxon>
        <taxon>Sylvioidea</taxon>
        <taxon>Alaudidae</taxon>
        <taxon>Alaudala</taxon>
    </lineage>
</organism>
<gene>
    <name evidence="2" type="primary">Espl1</name>
    <name evidence="2" type="ORF">ALACHE_R16153</name>
</gene>
<evidence type="ECO:0000313" key="2">
    <source>
        <dbReference type="EMBL" id="NXQ27663.1"/>
    </source>
</evidence>
<dbReference type="AlphaFoldDB" id="A0A7L2BSR6"/>
<feature type="region of interest" description="Disordered" evidence="1">
    <location>
        <begin position="63"/>
        <end position="102"/>
    </location>
</feature>